<feature type="domain" description="F-box" evidence="2">
    <location>
        <begin position="67"/>
        <end position="116"/>
    </location>
</feature>
<reference evidence="3" key="2">
    <citation type="submission" date="2023-05" db="EMBL/GenBank/DDBJ databases">
        <authorList>
            <consortium name="Lawrence Berkeley National Laboratory"/>
            <person name="Steindorff A."/>
            <person name="Hensen N."/>
            <person name="Bonometti L."/>
            <person name="Westerberg I."/>
            <person name="Brannstrom I.O."/>
            <person name="Guillou S."/>
            <person name="Cros-Aarteil S."/>
            <person name="Calhoun S."/>
            <person name="Haridas S."/>
            <person name="Kuo A."/>
            <person name="Mondo S."/>
            <person name="Pangilinan J."/>
            <person name="Riley R."/>
            <person name="Labutti K."/>
            <person name="Andreopoulos B."/>
            <person name="Lipzen A."/>
            <person name="Chen C."/>
            <person name="Yanf M."/>
            <person name="Daum C."/>
            <person name="Ng V."/>
            <person name="Clum A."/>
            <person name="Ohm R."/>
            <person name="Martin F."/>
            <person name="Silar P."/>
            <person name="Natvig D."/>
            <person name="Lalanne C."/>
            <person name="Gautier V."/>
            <person name="Ament-Velasquez S.L."/>
            <person name="Kruys A."/>
            <person name="Hutchinson M.I."/>
            <person name="Powell A.J."/>
            <person name="Barry K."/>
            <person name="Miller A.N."/>
            <person name="Grigoriev I.V."/>
            <person name="Debuchy R."/>
            <person name="Gladieux P."/>
            <person name="Thoren M.H."/>
            <person name="Johannesson H."/>
        </authorList>
    </citation>
    <scope>NUCLEOTIDE SEQUENCE</scope>
    <source>
        <strain evidence="3">PSN243</strain>
    </source>
</reference>
<dbReference type="Pfam" id="PF00646">
    <property type="entry name" value="F-box"/>
    <property type="match status" value="1"/>
</dbReference>
<protein>
    <recommendedName>
        <fullName evidence="2">F-box domain-containing protein</fullName>
    </recommendedName>
</protein>
<gene>
    <name evidence="3" type="ORF">QBC34DRAFT_455603</name>
</gene>
<dbReference type="CDD" id="cd09917">
    <property type="entry name" value="F-box_SF"/>
    <property type="match status" value="1"/>
</dbReference>
<dbReference type="SMART" id="SM00256">
    <property type="entry name" value="FBOX"/>
    <property type="match status" value="1"/>
</dbReference>
<sequence length="442" mass="50517">MPSSEAGGEGSDELALVRFVDPDAPPSSPPRPITDPEGELRIQAGNPWYCFNFFDEAAAVSDHDNGPSILSTIPPELLLMIAERLPTKSALALARTSRRMRDIVKQILPPSKFNYVVEFNLCLLMERESVDLIACPYCATLHGSTRRQCPTRSTGSARLYFPYRNFCRFFYRDFLRNMQHLPDREISEPCEVPDATFQTVLRYFKRRTVSHVRAGRRGLLLRTQTVIAPFDPQEGITTDACRLMRRCLHGSEVAYVCKHLTMRTAMERNFMDWGKYPYRRHRRPAVWLGHSQYSGNGPLGDSTRKVVRYLFGDNMLHELFSEKPAAKTRVWGCFECETDFCVNFLDVEGIGRVIVFTKWNDLGGPSSKSGWNWQEQGRQEVPSVSLEFEGIEKKGDADENHWVSSYARYHAGAAEGFLYEPLVDKEVFNQPYSSKYGPDYID</sequence>
<keyword evidence="4" id="KW-1185">Reference proteome</keyword>
<evidence type="ECO:0000259" key="2">
    <source>
        <dbReference type="PROSITE" id="PS50181"/>
    </source>
</evidence>
<dbReference type="InterPro" id="IPR036047">
    <property type="entry name" value="F-box-like_dom_sf"/>
</dbReference>
<dbReference type="PROSITE" id="PS50181">
    <property type="entry name" value="FBOX"/>
    <property type="match status" value="1"/>
</dbReference>
<dbReference type="SUPFAM" id="SSF81383">
    <property type="entry name" value="F-box domain"/>
    <property type="match status" value="1"/>
</dbReference>
<feature type="region of interest" description="Disordered" evidence="1">
    <location>
        <begin position="1"/>
        <end position="37"/>
    </location>
</feature>
<accession>A0AAV9GZR8</accession>
<name>A0AAV9GZR8_9PEZI</name>
<feature type="compositionally biased region" description="Pro residues" evidence="1">
    <location>
        <begin position="23"/>
        <end position="33"/>
    </location>
</feature>
<dbReference type="InterPro" id="IPR001810">
    <property type="entry name" value="F-box_dom"/>
</dbReference>
<organism evidence="3 4">
    <name type="scientific">Podospora aff. communis PSN243</name>
    <dbReference type="NCBI Taxonomy" id="3040156"/>
    <lineage>
        <taxon>Eukaryota</taxon>
        <taxon>Fungi</taxon>
        <taxon>Dikarya</taxon>
        <taxon>Ascomycota</taxon>
        <taxon>Pezizomycotina</taxon>
        <taxon>Sordariomycetes</taxon>
        <taxon>Sordariomycetidae</taxon>
        <taxon>Sordariales</taxon>
        <taxon>Podosporaceae</taxon>
        <taxon>Podospora</taxon>
    </lineage>
</organism>
<evidence type="ECO:0000256" key="1">
    <source>
        <dbReference type="SAM" id="MobiDB-lite"/>
    </source>
</evidence>
<proteinExistence type="predicted"/>
<dbReference type="Proteomes" id="UP001321760">
    <property type="component" value="Unassembled WGS sequence"/>
</dbReference>
<reference evidence="3" key="1">
    <citation type="journal article" date="2023" name="Mol. Phylogenet. Evol.">
        <title>Genome-scale phylogeny and comparative genomics of the fungal order Sordariales.</title>
        <authorList>
            <person name="Hensen N."/>
            <person name="Bonometti L."/>
            <person name="Westerberg I."/>
            <person name="Brannstrom I.O."/>
            <person name="Guillou S."/>
            <person name="Cros-Aarteil S."/>
            <person name="Calhoun S."/>
            <person name="Haridas S."/>
            <person name="Kuo A."/>
            <person name="Mondo S."/>
            <person name="Pangilinan J."/>
            <person name="Riley R."/>
            <person name="LaButti K."/>
            <person name="Andreopoulos B."/>
            <person name="Lipzen A."/>
            <person name="Chen C."/>
            <person name="Yan M."/>
            <person name="Daum C."/>
            <person name="Ng V."/>
            <person name="Clum A."/>
            <person name="Steindorff A."/>
            <person name="Ohm R.A."/>
            <person name="Martin F."/>
            <person name="Silar P."/>
            <person name="Natvig D.O."/>
            <person name="Lalanne C."/>
            <person name="Gautier V."/>
            <person name="Ament-Velasquez S.L."/>
            <person name="Kruys A."/>
            <person name="Hutchinson M.I."/>
            <person name="Powell A.J."/>
            <person name="Barry K."/>
            <person name="Miller A.N."/>
            <person name="Grigoriev I.V."/>
            <person name="Debuchy R."/>
            <person name="Gladieux P."/>
            <person name="Hiltunen Thoren M."/>
            <person name="Johannesson H."/>
        </authorList>
    </citation>
    <scope>NUCLEOTIDE SEQUENCE</scope>
    <source>
        <strain evidence="3">PSN243</strain>
    </source>
</reference>
<evidence type="ECO:0000313" key="4">
    <source>
        <dbReference type="Proteomes" id="UP001321760"/>
    </source>
</evidence>
<dbReference type="AlphaFoldDB" id="A0AAV9GZR8"/>
<evidence type="ECO:0000313" key="3">
    <source>
        <dbReference type="EMBL" id="KAK4452683.1"/>
    </source>
</evidence>
<comment type="caution">
    <text evidence="3">The sequence shown here is derived from an EMBL/GenBank/DDBJ whole genome shotgun (WGS) entry which is preliminary data.</text>
</comment>
<dbReference type="EMBL" id="MU865923">
    <property type="protein sequence ID" value="KAK4452683.1"/>
    <property type="molecule type" value="Genomic_DNA"/>
</dbReference>